<evidence type="ECO:0000256" key="1">
    <source>
        <dbReference type="SAM" id="Coils"/>
    </source>
</evidence>
<dbReference type="InterPro" id="IPR031248">
    <property type="entry name" value="RNF213"/>
</dbReference>
<feature type="compositionally biased region" description="Acidic residues" evidence="2">
    <location>
        <begin position="1"/>
        <end position="13"/>
    </location>
</feature>
<gene>
    <name evidence="4" type="ORF">CGI_10006477</name>
</gene>
<feature type="domain" description="ATPase AAA-type core" evidence="3">
    <location>
        <begin position="512"/>
        <end position="589"/>
    </location>
</feature>
<dbReference type="AlphaFoldDB" id="K1PVD6"/>
<dbReference type="SUPFAM" id="SSF52540">
    <property type="entry name" value="P-loop containing nucleoside triphosphate hydrolases"/>
    <property type="match status" value="1"/>
</dbReference>
<dbReference type="InterPro" id="IPR027417">
    <property type="entry name" value="P-loop_NTPase"/>
</dbReference>
<feature type="coiled-coil region" evidence="1">
    <location>
        <begin position="30"/>
        <end position="57"/>
    </location>
</feature>
<dbReference type="EMBL" id="JH816123">
    <property type="protein sequence ID" value="EKC20250.1"/>
    <property type="molecule type" value="Genomic_DNA"/>
</dbReference>
<dbReference type="Pfam" id="PF00004">
    <property type="entry name" value="AAA"/>
    <property type="match status" value="1"/>
</dbReference>
<dbReference type="GO" id="GO:0004842">
    <property type="term" value="F:ubiquitin-protein transferase activity"/>
    <property type="evidence" value="ECO:0007669"/>
    <property type="project" value="InterPro"/>
</dbReference>
<feature type="region of interest" description="Disordered" evidence="2">
    <location>
        <begin position="1"/>
        <end position="25"/>
    </location>
</feature>
<sequence length="628" mass="71402">MSNDEKDDEEEYIQDNTSEINTSSKDTTIGDKLREFMEELEENLRQQEVAQVILNLDVTWKKFLSCASSSATDFLSIDHLGMILDVLYKGENCILKRTLIDPLKCGKPNLIVCPQSDVTPMVLTIYMVDPNLPLPSRNEVLLCTDHTTKEEVDIFFRRALFQSKNDQNERIFCLMNADKLKYDASEQSLKDVNEYIKSASGDYKLVIICSSENEYKSPMISALDKYRAPKIAVAGVEKIKEYLKKKYTPENISDSAADVDSIGHCVRVVKSEKAGMGKSLHKKRLTEKLENKNPIGVVERFVGAMLFNMLILGSLIDERGYVFHRSETNLFIVETTLPNDKDQDFSTRSLDISEGKTNVGMRIAAENDNESSGSLDDEQHNPETDEDIKQFQMRRKWETSAHPYLFFNPDQNTMTFIGFNIDKYSRSLVDQQTRMVLEKNIMSKQLWDALRANKVPLQENFDDLSREQKIERLCRVVGNELPQDPDETYELTTDNVKKMMAIYMRFRCNIPVIVMGETGCGKTCLIKFLCSLQCPAGLRMNSMTLMKVHGGTTKKHIIEKVKQAESLAESNCREHGTHIITVLFFDEANTTEAVGCIKEIMCDGTIDGKPLALNTNLKLVAACNPYRK</sequence>
<evidence type="ECO:0000313" key="4">
    <source>
        <dbReference type="EMBL" id="EKC20250.1"/>
    </source>
</evidence>
<evidence type="ECO:0000259" key="3">
    <source>
        <dbReference type="Pfam" id="PF00004"/>
    </source>
</evidence>
<feature type="compositionally biased region" description="Polar residues" evidence="2">
    <location>
        <begin position="14"/>
        <end position="25"/>
    </location>
</feature>
<protein>
    <recommendedName>
        <fullName evidence="3">ATPase AAA-type core domain-containing protein</fullName>
    </recommendedName>
</protein>
<dbReference type="PANTHER" id="PTHR22605">
    <property type="entry name" value="RZ-TYPE DOMAIN-CONTAINING PROTEIN"/>
    <property type="match status" value="1"/>
</dbReference>
<reference evidence="4" key="1">
    <citation type="journal article" date="2012" name="Nature">
        <title>The oyster genome reveals stress adaptation and complexity of shell formation.</title>
        <authorList>
            <person name="Zhang G."/>
            <person name="Fang X."/>
            <person name="Guo X."/>
            <person name="Li L."/>
            <person name="Luo R."/>
            <person name="Xu F."/>
            <person name="Yang P."/>
            <person name="Zhang L."/>
            <person name="Wang X."/>
            <person name="Qi H."/>
            <person name="Xiong Z."/>
            <person name="Que H."/>
            <person name="Xie Y."/>
            <person name="Holland P.W."/>
            <person name="Paps J."/>
            <person name="Zhu Y."/>
            <person name="Wu F."/>
            <person name="Chen Y."/>
            <person name="Wang J."/>
            <person name="Peng C."/>
            <person name="Meng J."/>
            <person name="Yang L."/>
            <person name="Liu J."/>
            <person name="Wen B."/>
            <person name="Zhang N."/>
            <person name="Huang Z."/>
            <person name="Zhu Q."/>
            <person name="Feng Y."/>
            <person name="Mount A."/>
            <person name="Hedgecock D."/>
            <person name="Xu Z."/>
            <person name="Liu Y."/>
            <person name="Domazet-Loso T."/>
            <person name="Du Y."/>
            <person name="Sun X."/>
            <person name="Zhang S."/>
            <person name="Liu B."/>
            <person name="Cheng P."/>
            <person name="Jiang X."/>
            <person name="Li J."/>
            <person name="Fan D."/>
            <person name="Wang W."/>
            <person name="Fu W."/>
            <person name="Wang T."/>
            <person name="Wang B."/>
            <person name="Zhang J."/>
            <person name="Peng Z."/>
            <person name="Li Y."/>
            <person name="Li N."/>
            <person name="Wang J."/>
            <person name="Chen M."/>
            <person name="He Y."/>
            <person name="Tan F."/>
            <person name="Song X."/>
            <person name="Zheng Q."/>
            <person name="Huang R."/>
            <person name="Yang H."/>
            <person name="Du X."/>
            <person name="Chen L."/>
            <person name="Yang M."/>
            <person name="Gaffney P.M."/>
            <person name="Wang S."/>
            <person name="Luo L."/>
            <person name="She Z."/>
            <person name="Ming Y."/>
            <person name="Huang W."/>
            <person name="Zhang S."/>
            <person name="Huang B."/>
            <person name="Zhang Y."/>
            <person name="Qu T."/>
            <person name="Ni P."/>
            <person name="Miao G."/>
            <person name="Wang J."/>
            <person name="Wang Q."/>
            <person name="Steinberg C.E."/>
            <person name="Wang H."/>
            <person name="Li N."/>
            <person name="Qian L."/>
            <person name="Zhang G."/>
            <person name="Li Y."/>
            <person name="Yang H."/>
            <person name="Liu X."/>
            <person name="Wang J."/>
            <person name="Yin Y."/>
            <person name="Wang J."/>
        </authorList>
    </citation>
    <scope>NUCLEOTIDE SEQUENCE [LARGE SCALE GENOMIC DNA]</scope>
    <source>
        <strain evidence="4">05x7-T-G4-1.051#20</strain>
    </source>
</reference>
<name>K1PVD6_MAGGI</name>
<keyword evidence="1" id="KW-0175">Coiled coil</keyword>
<proteinExistence type="predicted"/>
<dbReference type="HOGENOM" id="CLU_435631_0_0_1"/>
<dbReference type="InterPro" id="IPR003959">
    <property type="entry name" value="ATPase_AAA_core"/>
</dbReference>
<evidence type="ECO:0000256" key="2">
    <source>
        <dbReference type="SAM" id="MobiDB-lite"/>
    </source>
</evidence>
<accession>K1PVD6</accession>
<dbReference type="GO" id="GO:0005524">
    <property type="term" value="F:ATP binding"/>
    <property type="evidence" value="ECO:0007669"/>
    <property type="project" value="InterPro"/>
</dbReference>
<dbReference type="PANTHER" id="PTHR22605:SF16">
    <property type="entry name" value="E3 UBIQUITIN-PROTEIN LIGASE RNF213"/>
    <property type="match status" value="1"/>
</dbReference>
<organism evidence="4">
    <name type="scientific">Magallana gigas</name>
    <name type="common">Pacific oyster</name>
    <name type="synonym">Crassostrea gigas</name>
    <dbReference type="NCBI Taxonomy" id="29159"/>
    <lineage>
        <taxon>Eukaryota</taxon>
        <taxon>Metazoa</taxon>
        <taxon>Spiralia</taxon>
        <taxon>Lophotrochozoa</taxon>
        <taxon>Mollusca</taxon>
        <taxon>Bivalvia</taxon>
        <taxon>Autobranchia</taxon>
        <taxon>Pteriomorphia</taxon>
        <taxon>Ostreida</taxon>
        <taxon>Ostreoidea</taxon>
        <taxon>Ostreidae</taxon>
        <taxon>Magallana</taxon>
    </lineage>
</organism>
<dbReference type="GO" id="GO:0016887">
    <property type="term" value="F:ATP hydrolysis activity"/>
    <property type="evidence" value="ECO:0007669"/>
    <property type="project" value="InterPro"/>
</dbReference>
<dbReference type="InParanoid" id="K1PVD6"/>
<dbReference type="Gene3D" id="3.40.50.300">
    <property type="entry name" value="P-loop containing nucleotide triphosphate hydrolases"/>
    <property type="match status" value="1"/>
</dbReference>